<dbReference type="InterPro" id="IPR055191">
    <property type="entry name" value="POL2_thumb"/>
</dbReference>
<evidence type="ECO:0000256" key="17">
    <source>
        <dbReference type="ARBA" id="ARBA00057054"/>
    </source>
</evidence>
<evidence type="ECO:0000313" key="23">
    <source>
        <dbReference type="Proteomes" id="UP000736335"/>
    </source>
</evidence>
<dbReference type="PANTHER" id="PTHR10670:SF0">
    <property type="entry name" value="DNA POLYMERASE EPSILON CATALYTIC SUBUNIT A"/>
    <property type="match status" value="1"/>
</dbReference>
<dbReference type="FunFam" id="1.10.132.60:FF:000002">
    <property type="entry name" value="DNA polymerase epsilon catalytic subunit"/>
    <property type="match status" value="1"/>
</dbReference>
<evidence type="ECO:0000256" key="5">
    <source>
        <dbReference type="ARBA" id="ARBA00022679"/>
    </source>
</evidence>
<keyword evidence="5 19" id="KW-0808">Transferase</keyword>
<dbReference type="Pfam" id="PF22634">
    <property type="entry name" value="POL2_thumb"/>
    <property type="match status" value="1"/>
</dbReference>
<feature type="compositionally biased region" description="Low complexity" evidence="20">
    <location>
        <begin position="1"/>
        <end position="11"/>
    </location>
</feature>
<dbReference type="GO" id="GO:0051539">
    <property type="term" value="F:4 iron, 4 sulfur cluster binding"/>
    <property type="evidence" value="ECO:0007669"/>
    <property type="project" value="UniProtKB-KW"/>
</dbReference>
<keyword evidence="4 19" id="KW-0004">4Fe-4S</keyword>
<evidence type="ECO:0000256" key="1">
    <source>
        <dbReference type="ARBA" id="ARBA00001966"/>
    </source>
</evidence>
<feature type="region of interest" description="Disordered" evidence="20">
    <location>
        <begin position="227"/>
        <end position="246"/>
    </location>
</feature>
<name>A0A9P6L8W0_9AGAM</name>
<comment type="subunit">
    <text evidence="18">Heterotetramer. Consists of 4 subunits: POL2, DPB2, DPB3 and DPB4.</text>
</comment>
<reference evidence="22" key="2">
    <citation type="submission" date="2020-11" db="EMBL/GenBank/DDBJ databases">
        <authorList>
            <consortium name="DOE Joint Genome Institute"/>
            <person name="Kuo A."/>
            <person name="Miyauchi S."/>
            <person name="Kiss E."/>
            <person name="Drula E."/>
            <person name="Kohler A."/>
            <person name="Sanchez-Garcia M."/>
            <person name="Andreopoulos B."/>
            <person name="Barry K.W."/>
            <person name="Bonito G."/>
            <person name="Buee M."/>
            <person name="Carver A."/>
            <person name="Chen C."/>
            <person name="Cichocki N."/>
            <person name="Clum A."/>
            <person name="Culley D."/>
            <person name="Crous P.W."/>
            <person name="Fauchery L."/>
            <person name="Girlanda M."/>
            <person name="Hayes R."/>
            <person name="Keri Z."/>
            <person name="Labutti K."/>
            <person name="Lipzen A."/>
            <person name="Lombard V."/>
            <person name="Magnuson J."/>
            <person name="Maillard F."/>
            <person name="Morin E."/>
            <person name="Murat C."/>
            <person name="Nolan M."/>
            <person name="Ohm R."/>
            <person name="Pangilinan J."/>
            <person name="Pereira M."/>
            <person name="Perotto S."/>
            <person name="Peter M."/>
            <person name="Riley R."/>
            <person name="Sitrit Y."/>
            <person name="Stielow B."/>
            <person name="Szollosi G."/>
            <person name="Zifcakova L."/>
            <person name="Stursova M."/>
            <person name="Spatafora J.W."/>
            <person name="Tedersoo L."/>
            <person name="Vaario L.-M."/>
            <person name="Yamada A."/>
            <person name="Yan M."/>
            <person name="Wang P."/>
            <person name="Xu J."/>
            <person name="Bruns T."/>
            <person name="Baldrian P."/>
            <person name="Vilgalys R."/>
            <person name="Henrissat B."/>
            <person name="Grigoriev I.V."/>
            <person name="Hibbett D."/>
            <person name="Nagy L.G."/>
            <person name="Martin F.M."/>
        </authorList>
    </citation>
    <scope>NUCLEOTIDE SEQUENCE</scope>
    <source>
        <strain evidence="22">UH-Tt-Lm1</strain>
    </source>
</reference>
<evidence type="ECO:0000256" key="12">
    <source>
        <dbReference type="ARBA" id="ARBA00023004"/>
    </source>
</evidence>
<dbReference type="Gene3D" id="3.30.342.10">
    <property type="entry name" value="DNA Polymerase, chain B, domain 1"/>
    <property type="match status" value="1"/>
</dbReference>
<dbReference type="EMBL" id="WIUZ02000004">
    <property type="protein sequence ID" value="KAF9787848.1"/>
    <property type="molecule type" value="Genomic_DNA"/>
</dbReference>
<dbReference type="FunFam" id="3.90.1600.10:FF:000006">
    <property type="entry name" value="DNA polymerase epsilon catalytic subunit"/>
    <property type="match status" value="1"/>
</dbReference>
<comment type="caution">
    <text evidence="22">The sequence shown here is derived from an EMBL/GenBank/DDBJ whole genome shotgun (WGS) entry which is preliminary data.</text>
</comment>
<dbReference type="SUPFAM" id="SSF56672">
    <property type="entry name" value="DNA/RNA polymerases"/>
    <property type="match status" value="1"/>
</dbReference>
<dbReference type="CDD" id="cd05779">
    <property type="entry name" value="DNA_polB_epsilon_exo"/>
    <property type="match status" value="1"/>
</dbReference>
<dbReference type="FunFam" id="1.10.287.690:FF:000005">
    <property type="entry name" value="DNA polymerase epsilon catalytic subunit"/>
    <property type="match status" value="1"/>
</dbReference>
<organism evidence="22 23">
    <name type="scientific">Thelephora terrestris</name>
    <dbReference type="NCBI Taxonomy" id="56493"/>
    <lineage>
        <taxon>Eukaryota</taxon>
        <taxon>Fungi</taxon>
        <taxon>Dikarya</taxon>
        <taxon>Basidiomycota</taxon>
        <taxon>Agaricomycotina</taxon>
        <taxon>Agaricomycetes</taxon>
        <taxon>Thelephorales</taxon>
        <taxon>Thelephoraceae</taxon>
        <taxon>Thelephora</taxon>
    </lineage>
</organism>
<dbReference type="InterPro" id="IPR042087">
    <property type="entry name" value="DNA_pol_B_thumb"/>
</dbReference>
<dbReference type="GO" id="GO:0008270">
    <property type="term" value="F:zinc ion binding"/>
    <property type="evidence" value="ECO:0007669"/>
    <property type="project" value="UniProtKB-KW"/>
</dbReference>
<dbReference type="GO" id="GO:0045004">
    <property type="term" value="P:DNA replication proofreading"/>
    <property type="evidence" value="ECO:0007669"/>
    <property type="project" value="TreeGrafter"/>
</dbReference>
<evidence type="ECO:0000256" key="18">
    <source>
        <dbReference type="ARBA" id="ARBA00065544"/>
    </source>
</evidence>
<dbReference type="SMART" id="SM00486">
    <property type="entry name" value="POLBc"/>
    <property type="match status" value="1"/>
</dbReference>
<dbReference type="GO" id="GO:0006272">
    <property type="term" value="P:leading strand elongation"/>
    <property type="evidence" value="ECO:0007669"/>
    <property type="project" value="TreeGrafter"/>
</dbReference>
<dbReference type="GO" id="GO:0006297">
    <property type="term" value="P:nucleotide-excision repair, DNA gap filling"/>
    <property type="evidence" value="ECO:0007669"/>
    <property type="project" value="TreeGrafter"/>
</dbReference>
<comment type="catalytic activity">
    <reaction evidence="16 19">
        <text>DNA(n) + a 2'-deoxyribonucleoside 5'-triphosphate = DNA(n+1) + diphosphate</text>
        <dbReference type="Rhea" id="RHEA:22508"/>
        <dbReference type="Rhea" id="RHEA-COMP:17339"/>
        <dbReference type="Rhea" id="RHEA-COMP:17340"/>
        <dbReference type="ChEBI" id="CHEBI:33019"/>
        <dbReference type="ChEBI" id="CHEBI:61560"/>
        <dbReference type="ChEBI" id="CHEBI:173112"/>
        <dbReference type="EC" id="2.7.7.7"/>
    </reaction>
</comment>
<keyword evidence="8 19" id="KW-0479">Metal-binding</keyword>
<dbReference type="InterPro" id="IPR054475">
    <property type="entry name" value="Znf-DPOE"/>
</dbReference>
<keyword evidence="9 19" id="KW-0863">Zinc-finger</keyword>
<evidence type="ECO:0000256" key="19">
    <source>
        <dbReference type="RuleBase" id="RU365029"/>
    </source>
</evidence>
<dbReference type="InterPro" id="IPR006133">
    <property type="entry name" value="DNA-dir_DNA_pol_B_exonuc"/>
</dbReference>
<dbReference type="Pfam" id="PF23250">
    <property type="entry name" value="zf_DPOE_2"/>
    <property type="match status" value="1"/>
</dbReference>
<evidence type="ECO:0000256" key="15">
    <source>
        <dbReference type="ARBA" id="ARBA00023242"/>
    </source>
</evidence>
<dbReference type="Gene3D" id="3.90.1600.10">
    <property type="entry name" value="Palm domain of DNA polymerase"/>
    <property type="match status" value="1"/>
</dbReference>
<comment type="function">
    <text evidence="17 19">DNA polymerase II participates in chromosomal DNA replication.</text>
</comment>
<evidence type="ECO:0000256" key="14">
    <source>
        <dbReference type="ARBA" id="ARBA00023125"/>
    </source>
</evidence>
<dbReference type="Pfam" id="PF03104">
    <property type="entry name" value="DNA_pol_B_exo1"/>
    <property type="match status" value="1"/>
</dbReference>
<dbReference type="GO" id="GO:0000166">
    <property type="term" value="F:nucleotide binding"/>
    <property type="evidence" value="ECO:0007669"/>
    <property type="project" value="InterPro"/>
</dbReference>
<feature type="compositionally biased region" description="Acidic residues" evidence="20">
    <location>
        <begin position="227"/>
        <end position="236"/>
    </location>
</feature>
<dbReference type="Gene3D" id="3.30.420.10">
    <property type="entry name" value="Ribonuclease H-like superfamily/Ribonuclease H"/>
    <property type="match status" value="1"/>
</dbReference>
<dbReference type="EC" id="2.7.7.7" evidence="19"/>
<dbReference type="PANTHER" id="PTHR10670">
    <property type="entry name" value="DNA POLYMERASE EPSILON CATALYTIC SUBUNIT A"/>
    <property type="match status" value="1"/>
</dbReference>
<dbReference type="Pfam" id="PF08490">
    <property type="entry name" value="DUF1744"/>
    <property type="match status" value="1"/>
</dbReference>
<dbReference type="InterPro" id="IPR023211">
    <property type="entry name" value="DNA_pol_palm_dom_sf"/>
</dbReference>
<evidence type="ECO:0000256" key="20">
    <source>
        <dbReference type="SAM" id="MobiDB-lite"/>
    </source>
</evidence>
<dbReference type="GO" id="GO:0003887">
    <property type="term" value="F:DNA-directed DNA polymerase activity"/>
    <property type="evidence" value="ECO:0007669"/>
    <property type="project" value="UniProtKB-KW"/>
</dbReference>
<evidence type="ECO:0000313" key="22">
    <source>
        <dbReference type="EMBL" id="KAF9787848.1"/>
    </source>
</evidence>
<dbReference type="OrthoDB" id="10060449at2759"/>
<dbReference type="GO" id="GO:0008310">
    <property type="term" value="F:single-stranded DNA 3'-5' DNA exonuclease activity"/>
    <property type="evidence" value="ECO:0007669"/>
    <property type="project" value="TreeGrafter"/>
</dbReference>
<evidence type="ECO:0000256" key="8">
    <source>
        <dbReference type="ARBA" id="ARBA00022723"/>
    </source>
</evidence>
<evidence type="ECO:0000256" key="13">
    <source>
        <dbReference type="ARBA" id="ARBA00023014"/>
    </source>
</evidence>
<keyword evidence="23" id="KW-1185">Reference proteome</keyword>
<dbReference type="SUPFAM" id="SSF53098">
    <property type="entry name" value="Ribonuclease H-like"/>
    <property type="match status" value="1"/>
</dbReference>
<dbReference type="InterPro" id="IPR012337">
    <property type="entry name" value="RNaseH-like_sf"/>
</dbReference>
<comment type="cofactor">
    <cofactor evidence="1 19">
        <name>[4Fe-4S] cluster</name>
        <dbReference type="ChEBI" id="CHEBI:49883"/>
    </cofactor>
</comment>
<dbReference type="InterPro" id="IPR013697">
    <property type="entry name" value="DNA_pol_e_suA_C"/>
</dbReference>
<dbReference type="InterPro" id="IPR043502">
    <property type="entry name" value="DNA/RNA_pol_sf"/>
</dbReference>
<keyword evidence="13 19" id="KW-0411">Iron-sulfur</keyword>
<feature type="region of interest" description="Disordered" evidence="20">
    <location>
        <begin position="1252"/>
        <end position="1274"/>
    </location>
</feature>
<gene>
    <name evidence="22" type="ORF">BJ322DRAFT_1119939</name>
</gene>
<evidence type="ECO:0000256" key="6">
    <source>
        <dbReference type="ARBA" id="ARBA00022695"/>
    </source>
</evidence>
<dbReference type="InterPro" id="IPR029703">
    <property type="entry name" value="POL2"/>
</dbReference>
<feature type="compositionally biased region" description="Basic residues" evidence="20">
    <location>
        <begin position="22"/>
        <end position="33"/>
    </location>
</feature>
<comment type="subcellular location">
    <subcellularLocation>
        <location evidence="2 19">Nucleus</location>
    </subcellularLocation>
</comment>
<proteinExistence type="inferred from homology"/>
<evidence type="ECO:0000256" key="4">
    <source>
        <dbReference type="ARBA" id="ARBA00022485"/>
    </source>
</evidence>
<dbReference type="Pfam" id="PF22912">
    <property type="entry name" value="zf-DPOE"/>
    <property type="match status" value="1"/>
</dbReference>
<evidence type="ECO:0000256" key="2">
    <source>
        <dbReference type="ARBA" id="ARBA00004123"/>
    </source>
</evidence>
<evidence type="ECO:0000256" key="3">
    <source>
        <dbReference type="ARBA" id="ARBA00005755"/>
    </source>
</evidence>
<sequence>MARGGFNSSRSRGFRGGGSFRSRGRGYRGRGRGRGGSNAPATAPTRDEEGNQLAERFEQVRLSDEVDERVGFPRIQEGPRREGWLINMHPTLVKDPEWPSGKAGVDYYFIEDDGGMFKVTYLYEPYFYIAAKNGTETIVEEWLTKKYEGIISRIVRRRKEDLQLPNHLMGHQRIYLQLCFRNVSDLLTVRRDIAPLAIANSAKRDAVDAYAEVVNATADASTRIEIDGEFGDDPDAETQGSAGVRDRDPRDAIIDIREYDVPYYLRVAIDNEFRVGLWYTVSLEAGHPTIKLIPERVKRADPVVMAFDIETSKAPLKFPDQEVDQIMMISYMIDGQGYLITNRDIVGEDIDDFEYTPREGYEGPFTILNAADEEALIRRFFSHFQEVKPTIMATFNGDFFDFPFLNARAKFHGIDMYLEIGFQKDSEDEYKCRGCVHMDCFRWVKRDSYLPQGSQGLKAVTTAKLGYHPLELDPELMTPYARDQPQILAQYSVSDAVATYYLYMKYVHPFIFSLCNIIPLCPDEVLRKGSGTLCETLLMVEAFRGNVIMPNRHEESHGTMFEGHLVASETYVGGHVEALEAGVFRSDIRTDFKIVPSAVQQLIDDLDSALTFCITEESKCSLESVTNYDEVKSAITAKLMEMYENPNRADTPLIYHLDVAAMYPNIMLSNRLQPDSVVDEGVCAVCDYNRPGKTCDRRMTWAWRGEFFPARRDEFNMIKHALNHENFPPKKPGGPERKFTDLTESEQTTLLHKRLGDYSRKVYKKIKDTKVENREAIICQRENPFYVDTVRTFRDRRYEYKGLHKTWKKNLDVAIAEGKSLSEVDEARKMIVLYDSLQLAHKCILNSFYGYVMRKGARWHSMEMAGITCLTGATIIQMARQLVEQIGRPLELDTDGIWCMLPSVFPENFKFKLENGKTIGFSYPCTMLNHLVHAKFTNHQYHDYDPDTGEYKVHSENSIFFELDGPYRAMILPSSKEEDKLLKKRYAVFNDDGSLAELKGFEVKRRGELQLIKIFQSQLFEKYLLGTTTEECYAAVAEVADRWLDVLFSKAESLPLSELVDLIAENRSMSKTLAEYGGQKSTSISTAKRLAEFLGDQMVKDKGLACKFIISARPMGAPVTERAIPIAIFSAEESVKRAYLRKWLKDNSLCNFDLRHILDWNYYIERLGSVIQKLITIPAAMQRVPNPVPRVRHPDWLHRRVAALDDKFRQHKVTDFFKPGAPKQKSQVDVMDVEDFGSPSMSPLHRMAVVKRKKPAEIRQESPEPQPEPPLRGGNVTWKKDYRKWLESARLLQFSKLFAGTSNPAEGASRIFGVRHLRTIHRWDIVQIRQGDRPGRFDLWLSVNGELHLVPLRIPREFYVHLRTPREDQFETGEYSARKVTRTLPHDRPCLNLYKLSVREEQYVESQEHFVNLTNEPNVDGVFELQVPLELRAVMKLGKTCSVEEFGVTLYSSRASGLDLVQLDSATDPSGTYLNGGKVGKYIFLYHACSSNAPVHVFALFTPDGPVKLHIVDPATRRQPIARLSETYEQLLEKQAELTAGCTSIKYPPTKEFTTNYHSSEVTALKAVSREIGLQGDQSYTMVISSMKDRSYFERSAPALAKFPILTLPQTKGPHSLDVFPWQSAVAQKMILRYLGLGQWLDRMITLADYFDVPVGNIDGDQPLFLADVTFARRLVKQDIVLWWSPGSRPDLGGIEEDLQPVDDTQSQEFVSPGCYSNVCLEVSVRNLAVNSVLHSVAVNELEGSGGATAFDSSHTLDEFATGDQRPMTLGETTMSPHAFSILRGIVKTWLLDKIRGNFDSPAIITLDHFWRWISSNVSHMYDPGMHRFIQGLMRKTFIQMLAEFRRLGANVIYADFTRLLLVTSKPPGTAHAYATYILSAVNSHELFQHVYLQTDRFYDFLLFMDEANLGGVVCEDPLAIDPPDEIVMEMRWNIETFLPRPIQKDFSNMIRYFIVEMYRIRQKINGIQRVPKRVLDGGPPDATQHDTKKTQELDLTREFFAKRFTRKLLKAVGSVHERYRTAMMDEDELAEWDFPLLPGSHLHFTNPSLEYAKCVCAVIALAKEYHVEAGLVRRNMLEIVGVREFAAEATFRNPCEPLKLSSVPCRHCDGIRDFDFCRDSELFPSNSEASSKWKCGRCGGEYDRMGIELTLIQLVHELEKRGALQDMRCSKCKQLQSDNISRHCHCSGSYQLTISKFDTRRRLKTIVNVAIAYNLGRLREISQALLDVW</sequence>
<keyword evidence="10 19" id="KW-0862">Zinc</keyword>
<keyword evidence="7 19" id="KW-0235">DNA replication</keyword>
<evidence type="ECO:0000256" key="9">
    <source>
        <dbReference type="ARBA" id="ARBA00022771"/>
    </source>
</evidence>
<evidence type="ECO:0000256" key="7">
    <source>
        <dbReference type="ARBA" id="ARBA00022705"/>
    </source>
</evidence>
<dbReference type="GO" id="GO:0000278">
    <property type="term" value="P:mitotic cell cycle"/>
    <property type="evidence" value="ECO:0007669"/>
    <property type="project" value="TreeGrafter"/>
</dbReference>
<dbReference type="GO" id="GO:0003677">
    <property type="term" value="F:DNA binding"/>
    <property type="evidence" value="ECO:0007669"/>
    <property type="project" value="UniProtKB-KW"/>
</dbReference>
<accession>A0A9P6L8W0</accession>
<dbReference type="SMART" id="SM01159">
    <property type="entry name" value="DUF1744"/>
    <property type="match status" value="1"/>
</dbReference>
<evidence type="ECO:0000256" key="16">
    <source>
        <dbReference type="ARBA" id="ARBA00049244"/>
    </source>
</evidence>
<comment type="similarity">
    <text evidence="3 19">Belongs to the DNA polymerase type-B family.</text>
</comment>
<dbReference type="InterPro" id="IPR036397">
    <property type="entry name" value="RNaseH_sf"/>
</dbReference>
<protein>
    <recommendedName>
        <fullName evidence="19">DNA polymerase epsilon catalytic subunit</fullName>
        <ecNumber evidence="19">2.7.7.7</ecNumber>
    </recommendedName>
</protein>
<dbReference type="InterPro" id="IPR006172">
    <property type="entry name" value="DNA-dir_DNA_pol_B"/>
</dbReference>
<dbReference type="Gene3D" id="1.10.132.60">
    <property type="entry name" value="DNA polymerase family B, C-terminal domain"/>
    <property type="match status" value="1"/>
</dbReference>
<evidence type="ECO:0000256" key="10">
    <source>
        <dbReference type="ARBA" id="ARBA00022833"/>
    </source>
</evidence>
<dbReference type="CDD" id="cd05535">
    <property type="entry name" value="POLBc_epsilon"/>
    <property type="match status" value="1"/>
</dbReference>
<dbReference type="FunFam" id="3.30.420.10:FF:000010">
    <property type="entry name" value="DNA polymerase epsilon catalytic subunit"/>
    <property type="match status" value="1"/>
</dbReference>
<feature type="region of interest" description="Disordered" evidence="20">
    <location>
        <begin position="1"/>
        <end position="52"/>
    </location>
</feature>
<dbReference type="GO" id="GO:0008622">
    <property type="term" value="C:epsilon DNA polymerase complex"/>
    <property type="evidence" value="ECO:0007669"/>
    <property type="project" value="InterPro"/>
</dbReference>
<keyword evidence="6 19" id="KW-0548">Nucleotidyltransferase</keyword>
<dbReference type="GO" id="GO:0006287">
    <property type="term" value="P:base-excision repair, gap-filling"/>
    <property type="evidence" value="ECO:0007669"/>
    <property type="project" value="TreeGrafter"/>
</dbReference>
<keyword evidence="15 19" id="KW-0539">Nucleus</keyword>
<feature type="domain" description="DNA polymerase epsilon catalytic subunit A C-terminal" evidence="21">
    <location>
        <begin position="1523"/>
        <end position="1913"/>
    </location>
</feature>
<evidence type="ECO:0000256" key="11">
    <source>
        <dbReference type="ARBA" id="ARBA00022932"/>
    </source>
</evidence>
<evidence type="ECO:0000259" key="21">
    <source>
        <dbReference type="SMART" id="SM01159"/>
    </source>
</evidence>
<keyword evidence="14 19" id="KW-0238">DNA-binding</keyword>
<dbReference type="Proteomes" id="UP000736335">
    <property type="component" value="Unassembled WGS sequence"/>
</dbReference>
<keyword evidence="12 19" id="KW-0408">Iron</keyword>
<reference evidence="22" key="1">
    <citation type="journal article" date="2020" name="Nat. Commun.">
        <title>Large-scale genome sequencing of mycorrhizal fungi provides insights into the early evolution of symbiotic traits.</title>
        <authorList>
            <person name="Miyauchi S."/>
            <person name="Kiss E."/>
            <person name="Kuo A."/>
            <person name="Drula E."/>
            <person name="Kohler A."/>
            <person name="Sanchez-Garcia M."/>
            <person name="Morin E."/>
            <person name="Andreopoulos B."/>
            <person name="Barry K.W."/>
            <person name="Bonito G."/>
            <person name="Buee M."/>
            <person name="Carver A."/>
            <person name="Chen C."/>
            <person name="Cichocki N."/>
            <person name="Clum A."/>
            <person name="Culley D."/>
            <person name="Crous P.W."/>
            <person name="Fauchery L."/>
            <person name="Girlanda M."/>
            <person name="Hayes R.D."/>
            <person name="Keri Z."/>
            <person name="LaButti K."/>
            <person name="Lipzen A."/>
            <person name="Lombard V."/>
            <person name="Magnuson J."/>
            <person name="Maillard F."/>
            <person name="Murat C."/>
            <person name="Nolan M."/>
            <person name="Ohm R.A."/>
            <person name="Pangilinan J."/>
            <person name="Pereira M.F."/>
            <person name="Perotto S."/>
            <person name="Peter M."/>
            <person name="Pfister S."/>
            <person name="Riley R."/>
            <person name="Sitrit Y."/>
            <person name="Stielow J.B."/>
            <person name="Szollosi G."/>
            <person name="Zifcakova L."/>
            <person name="Stursova M."/>
            <person name="Spatafora J.W."/>
            <person name="Tedersoo L."/>
            <person name="Vaario L.M."/>
            <person name="Yamada A."/>
            <person name="Yan M."/>
            <person name="Wang P."/>
            <person name="Xu J."/>
            <person name="Bruns T."/>
            <person name="Baldrian P."/>
            <person name="Vilgalys R."/>
            <person name="Dunand C."/>
            <person name="Henrissat B."/>
            <person name="Grigoriev I.V."/>
            <person name="Hibbett D."/>
            <person name="Nagy L.G."/>
            <person name="Martin F.M."/>
        </authorList>
    </citation>
    <scope>NUCLEOTIDE SEQUENCE</scope>
    <source>
        <strain evidence="22">UH-Tt-Lm1</strain>
    </source>
</reference>
<keyword evidence="11 19" id="KW-0239">DNA-directed DNA polymerase</keyword>